<dbReference type="OrthoDB" id="5125733at2759"/>
<dbReference type="Proteomes" id="UP000070501">
    <property type="component" value="Unassembled WGS sequence"/>
</dbReference>
<keyword evidence="3" id="KW-1185">Reference proteome</keyword>
<dbReference type="InParanoid" id="A0A136JEU1"/>
<reference evidence="3" key="1">
    <citation type="submission" date="2016-02" db="EMBL/GenBank/DDBJ databases">
        <title>Draft genome sequence of Microdochium bolleyi, a fungal endophyte of beachgrass.</title>
        <authorList>
            <consortium name="DOE Joint Genome Institute"/>
            <person name="David A.S."/>
            <person name="May G."/>
            <person name="Haridas S."/>
            <person name="Lim J."/>
            <person name="Wang M."/>
            <person name="Labutti K."/>
            <person name="Lipzen A."/>
            <person name="Barry K."/>
            <person name="Grigoriev I.V."/>
        </authorList>
    </citation>
    <scope>NUCLEOTIDE SEQUENCE [LARGE SCALE GENOMIC DNA]</scope>
    <source>
        <strain evidence="3">J235TASD1</strain>
    </source>
</reference>
<dbReference type="PANTHER" id="PTHR33112:SF16">
    <property type="entry name" value="HETEROKARYON INCOMPATIBILITY DOMAIN-CONTAINING PROTEIN"/>
    <property type="match status" value="1"/>
</dbReference>
<dbReference type="EMBL" id="KQ964246">
    <property type="protein sequence ID" value="KXJ95669.1"/>
    <property type="molecule type" value="Genomic_DNA"/>
</dbReference>
<organism evidence="2 3">
    <name type="scientific">Microdochium bolleyi</name>
    <dbReference type="NCBI Taxonomy" id="196109"/>
    <lineage>
        <taxon>Eukaryota</taxon>
        <taxon>Fungi</taxon>
        <taxon>Dikarya</taxon>
        <taxon>Ascomycota</taxon>
        <taxon>Pezizomycotina</taxon>
        <taxon>Sordariomycetes</taxon>
        <taxon>Xylariomycetidae</taxon>
        <taxon>Xylariales</taxon>
        <taxon>Microdochiaceae</taxon>
        <taxon>Microdochium</taxon>
    </lineage>
</organism>
<evidence type="ECO:0000313" key="2">
    <source>
        <dbReference type="EMBL" id="KXJ95669.1"/>
    </source>
</evidence>
<evidence type="ECO:0000259" key="1">
    <source>
        <dbReference type="Pfam" id="PF06985"/>
    </source>
</evidence>
<gene>
    <name evidence="2" type="ORF">Micbo1qcDRAFT_217385</name>
</gene>
<evidence type="ECO:0000313" key="3">
    <source>
        <dbReference type="Proteomes" id="UP000070501"/>
    </source>
</evidence>
<protein>
    <submittedName>
        <fullName evidence="2">Heterokaryon incompatibility protein-domain-containing protein</fullName>
    </submittedName>
</protein>
<feature type="domain" description="Heterokaryon incompatibility" evidence="1">
    <location>
        <begin position="189"/>
        <end position="342"/>
    </location>
</feature>
<dbReference type="InterPro" id="IPR010730">
    <property type="entry name" value="HET"/>
</dbReference>
<dbReference type="Pfam" id="PF06985">
    <property type="entry name" value="HET"/>
    <property type="match status" value="1"/>
</dbReference>
<dbReference type="STRING" id="196109.A0A136JEU1"/>
<name>A0A136JEU1_9PEZI</name>
<dbReference type="AlphaFoldDB" id="A0A136JEU1"/>
<dbReference type="PANTHER" id="PTHR33112">
    <property type="entry name" value="DOMAIN PROTEIN, PUTATIVE-RELATED"/>
    <property type="match status" value="1"/>
</dbReference>
<sequence>MEDIKEVQIAWDLESLRKHFAPSQNWDDAGFCERCDPALIGGTTLKISSDDTLTSVLARYSSSNCPICRVFWNAFARFTRSVSQIKHFWFLFDSESEDEEPSLALLKWNGTTNSGKGFVVTRSMIPRDLESQLYWTSWREQLEYSMLEHGNFNDLTPRSQYMPTRLLDLKSAHGPVLVDSAAIDVVGPYVALSYCWGGANFIRTTTSNIDVHQRGIPTTSLPPLFRDIIQITLKLGLHYLWIDSLCIIQDSKLDWEVESAQMGQIFAQSFVVLAAGSSQSPLDELLLQRPEPLIVDTMEIPDFGTMPILAREPLEHPVWSSEEYLKDESLIHLQRRGWCYQEYWLAPRVLTILDWETILKCSNEIRCECGDPWNGNQEDQTILQSWRELTANEITSEEGLAGFWEKLVQQYTSLRLTQHTDRLPAFSGVAATFQRSSCGRYLAGLWEGFLPRALFWSGVELGDDKPFPPRPKNCRAPSWSWASVNGGVMFDNVQLVYDDGLVLECQAISLGKNPFGRVEEGFITLKVPVVSVVKFKELCRAKETEAVADDIEVLSAEDHVVPQ</sequence>
<proteinExistence type="predicted"/>
<accession>A0A136JEU1</accession>